<name>A0A1I0M3V1_9BACT</name>
<feature type="domain" description="Metallo-beta-lactamase" evidence="1">
    <location>
        <begin position="12"/>
        <end position="195"/>
    </location>
</feature>
<dbReference type="RefSeq" id="WP_091914205.1">
    <property type="nucleotide sequence ID" value="NZ_FOIQ01000001.1"/>
</dbReference>
<dbReference type="PANTHER" id="PTHR47619">
    <property type="entry name" value="METALLO-HYDROLASE YYCJ-RELATED"/>
    <property type="match status" value="1"/>
</dbReference>
<dbReference type="InterPro" id="IPR036866">
    <property type="entry name" value="RibonucZ/Hydroxyglut_hydro"/>
</dbReference>
<reference evidence="2 3" key="1">
    <citation type="submission" date="2016-10" db="EMBL/GenBank/DDBJ databases">
        <authorList>
            <person name="de Groot N.N."/>
        </authorList>
    </citation>
    <scope>NUCLEOTIDE SEQUENCE [LARGE SCALE GENOMIC DNA]</scope>
    <source>
        <strain evidence="2 3">TC2-24</strain>
    </source>
</reference>
<dbReference type="SMART" id="SM00849">
    <property type="entry name" value="Lactamase_B"/>
    <property type="match status" value="1"/>
</dbReference>
<dbReference type="Proteomes" id="UP000199373">
    <property type="component" value="Unassembled WGS sequence"/>
</dbReference>
<protein>
    <submittedName>
        <fullName evidence="2">Phosphoribosyl 1,2-cyclic phosphodiesterase</fullName>
    </submittedName>
</protein>
<gene>
    <name evidence="2" type="ORF">SAMN04487850_0244</name>
</gene>
<evidence type="ECO:0000313" key="3">
    <source>
        <dbReference type="Proteomes" id="UP000199373"/>
    </source>
</evidence>
<accession>A0A1I0M3V1</accession>
<evidence type="ECO:0000313" key="2">
    <source>
        <dbReference type="EMBL" id="SEV82470.1"/>
    </source>
</evidence>
<proteinExistence type="predicted"/>
<dbReference type="InterPro" id="IPR052533">
    <property type="entry name" value="WalJ/YycJ-like"/>
</dbReference>
<organism evidence="2 3">
    <name type="scientific">Prevotella aff. ruminicola Tc2-24</name>
    <dbReference type="NCBI Taxonomy" id="81582"/>
    <lineage>
        <taxon>Bacteria</taxon>
        <taxon>Pseudomonadati</taxon>
        <taxon>Bacteroidota</taxon>
        <taxon>Bacteroidia</taxon>
        <taxon>Bacteroidales</taxon>
        <taxon>Prevotellaceae</taxon>
        <taxon>Prevotella</taxon>
    </lineage>
</organism>
<dbReference type="Pfam" id="PF12706">
    <property type="entry name" value="Lactamase_B_2"/>
    <property type="match status" value="1"/>
</dbReference>
<evidence type="ECO:0000259" key="1">
    <source>
        <dbReference type="SMART" id="SM00849"/>
    </source>
</evidence>
<dbReference type="PANTHER" id="PTHR47619:SF1">
    <property type="entry name" value="EXODEOXYRIBONUCLEASE WALJ"/>
    <property type="match status" value="1"/>
</dbReference>
<dbReference type="EMBL" id="FOIQ01000001">
    <property type="protein sequence ID" value="SEV82470.1"/>
    <property type="molecule type" value="Genomic_DNA"/>
</dbReference>
<dbReference type="SUPFAM" id="SSF56281">
    <property type="entry name" value="Metallo-hydrolase/oxidoreductase"/>
    <property type="match status" value="1"/>
</dbReference>
<sequence>MLRFISFGSGSSGNCYYLSTATDGLIIDIGVGIRTLKKQFREYGISLNSVRHIFVTHDHADHIKSVGSFSHDYHVPVYATRLVHQGIDHNYCVQRKVAEDMKMVMETNKPVQVGEFLVRSFPVPHDASENVGYEIQAEGVTFVIITDMGSVTEDIKEAISRANYLVIEANHDIEMLKNGPYPEYLKKRILSGSGHLSNTDCGHALAENITEGLRHVWLCHLSEENNHPELARKTVETILRSYGIIPGKDFNLEVLRRKTPTGIYELI</sequence>
<keyword evidence="3" id="KW-1185">Reference proteome</keyword>
<dbReference type="Gene3D" id="3.60.15.10">
    <property type="entry name" value="Ribonuclease Z/Hydroxyacylglutathione hydrolase-like"/>
    <property type="match status" value="1"/>
</dbReference>
<dbReference type="AlphaFoldDB" id="A0A1I0M3V1"/>
<dbReference type="InterPro" id="IPR001279">
    <property type="entry name" value="Metallo-B-lactamas"/>
</dbReference>